<keyword evidence="4" id="KW-1185">Reference proteome</keyword>
<keyword evidence="2" id="KW-0732">Signal</keyword>
<evidence type="ECO:0000256" key="2">
    <source>
        <dbReference type="SAM" id="SignalP"/>
    </source>
</evidence>
<feature type="region of interest" description="Disordered" evidence="1">
    <location>
        <begin position="278"/>
        <end position="314"/>
    </location>
</feature>
<dbReference type="EMBL" id="CP139781">
    <property type="protein sequence ID" value="WRQ88130.1"/>
    <property type="molecule type" value="Genomic_DNA"/>
</dbReference>
<evidence type="ECO:0000313" key="3">
    <source>
        <dbReference type="EMBL" id="WRQ88130.1"/>
    </source>
</evidence>
<sequence>MKAASFPAHIALVSRSLGLALLGQISLFAALPQTLEDAETFARNLIEQRLYNDLSVVGRDNLAKMKVQRNESQTSTTFFLPRSTWMEPDYIVEVVMNPVNAPLSRGHLRAHQPLQEHRFTDYKDESDYATQSETYERLFPGLGLESACVALSVEKRHADAFAKIDHLRIAWLPPDQAQFGLVISLRNLRLNLPQNGNIGADFFHTSLDREITPILLAIARAADDAGFIRPAQLSATETFAKAVQDTWLKTRVRDAFLQPTVPPRLLTVAAYRASAPAAKASVPPPSSPPSPPPATPPAAPPSPPTPPPPADGRFVRLEPTEVAQLAVQHRLITIVPEPTPAITLNLPEQLASPPAGPAPAFEKSTLLGLLFDPDLRLMLTKEQAGFSATVFVHAKGDWAAVVAETEDGFHLPVITLKQSFPNACAAFLKLNQPRAEHRRLEFKFSPVRLAVLRTLFELQESTRLLAGQDTADLAAYPTEEIMTVFASPRMLRFIDVLPEPAQWEVQTLAGNSMLLSIELTSLQQRGLLRRQLLNGTPRYRLTADGLAVSRDLFAPGRRLSVTRIPARLIATTPSVHLTNLAAFATNHTALIRHLPDGHVLYRRAPWRGGASIWDLFAGLTEPET</sequence>
<evidence type="ECO:0000313" key="4">
    <source>
        <dbReference type="Proteomes" id="UP000738431"/>
    </source>
</evidence>
<dbReference type="Proteomes" id="UP000738431">
    <property type="component" value="Chromosome"/>
</dbReference>
<reference evidence="3 4" key="1">
    <citation type="submission" date="2023-12" db="EMBL/GenBank/DDBJ databases">
        <title>Description of an unclassified Opitutus bacterium of Verrucomicrobiota.</title>
        <authorList>
            <person name="Zhang D.-F."/>
        </authorList>
    </citation>
    <scope>NUCLEOTIDE SEQUENCE [LARGE SCALE GENOMIC DNA]</scope>
    <source>
        <strain evidence="3 4">WL0086</strain>
    </source>
</reference>
<protein>
    <submittedName>
        <fullName evidence="3">Uncharacterized protein</fullName>
    </submittedName>
</protein>
<proteinExistence type="predicted"/>
<accession>A0ABZ1C9S8</accession>
<dbReference type="RefSeq" id="WP_221028837.1">
    <property type="nucleotide sequence ID" value="NZ_CP139781.1"/>
</dbReference>
<gene>
    <name evidence="3" type="ORF">K1X11_001840</name>
</gene>
<evidence type="ECO:0000256" key="1">
    <source>
        <dbReference type="SAM" id="MobiDB-lite"/>
    </source>
</evidence>
<feature type="chain" id="PRO_5046802564" evidence="2">
    <location>
        <begin position="30"/>
        <end position="624"/>
    </location>
</feature>
<feature type="signal peptide" evidence="2">
    <location>
        <begin position="1"/>
        <end position="29"/>
    </location>
</feature>
<name>A0ABZ1C9S8_9BACT</name>
<feature type="compositionally biased region" description="Pro residues" evidence="1">
    <location>
        <begin position="282"/>
        <end position="310"/>
    </location>
</feature>
<organism evidence="3 4">
    <name type="scientific">Actomonas aquatica</name>
    <dbReference type="NCBI Taxonomy" id="2866162"/>
    <lineage>
        <taxon>Bacteria</taxon>
        <taxon>Pseudomonadati</taxon>
        <taxon>Verrucomicrobiota</taxon>
        <taxon>Opitutia</taxon>
        <taxon>Opitutales</taxon>
        <taxon>Opitutaceae</taxon>
        <taxon>Actomonas</taxon>
    </lineage>
</organism>